<name>A0A6A6WCE1_9PEZI</name>
<dbReference type="RefSeq" id="XP_033602949.1">
    <property type="nucleotide sequence ID" value="XM_033743595.1"/>
</dbReference>
<sequence>MAKKAWIRLENWSMNPQSDDYDIASLFRNIFKRDSREDSASVHRVLEALYGVATAQYTAHEEANTHFYCDNDDRWKLAKDRQEWQNGRRPSNWPPAMVPNSRAREVDQVWHDMSAENQIRVGAVRLPLFSTRGKPLCKDPLLMEDGIFKWGKAYHSNEHYRTPGRRWATTITLCSPMINSRISTIAADRSRDWTKFSLKYQFDREKLYYRRTLPEDMFGSGELSAYASVVALIQFLRVGGIGRKLHRLDSM</sequence>
<keyword evidence="2" id="KW-1185">Reference proteome</keyword>
<dbReference type="GeneID" id="54484649"/>
<organism evidence="1 2">
    <name type="scientific">Pseudovirgaria hyperparasitica</name>
    <dbReference type="NCBI Taxonomy" id="470096"/>
    <lineage>
        <taxon>Eukaryota</taxon>
        <taxon>Fungi</taxon>
        <taxon>Dikarya</taxon>
        <taxon>Ascomycota</taxon>
        <taxon>Pezizomycotina</taxon>
        <taxon>Dothideomycetes</taxon>
        <taxon>Dothideomycetes incertae sedis</taxon>
        <taxon>Acrospermales</taxon>
        <taxon>Acrospermaceae</taxon>
        <taxon>Pseudovirgaria</taxon>
    </lineage>
</organism>
<protein>
    <submittedName>
        <fullName evidence="1">Uncharacterized protein</fullName>
    </submittedName>
</protein>
<reference evidence="1" key="1">
    <citation type="journal article" date="2020" name="Stud. Mycol.">
        <title>101 Dothideomycetes genomes: a test case for predicting lifestyles and emergence of pathogens.</title>
        <authorList>
            <person name="Haridas S."/>
            <person name="Albert R."/>
            <person name="Binder M."/>
            <person name="Bloem J."/>
            <person name="Labutti K."/>
            <person name="Salamov A."/>
            <person name="Andreopoulos B."/>
            <person name="Baker S."/>
            <person name="Barry K."/>
            <person name="Bills G."/>
            <person name="Bluhm B."/>
            <person name="Cannon C."/>
            <person name="Castanera R."/>
            <person name="Culley D."/>
            <person name="Daum C."/>
            <person name="Ezra D."/>
            <person name="Gonzalez J."/>
            <person name="Henrissat B."/>
            <person name="Kuo A."/>
            <person name="Liang C."/>
            <person name="Lipzen A."/>
            <person name="Lutzoni F."/>
            <person name="Magnuson J."/>
            <person name="Mondo S."/>
            <person name="Nolan M."/>
            <person name="Ohm R."/>
            <person name="Pangilinan J."/>
            <person name="Park H.-J."/>
            <person name="Ramirez L."/>
            <person name="Alfaro M."/>
            <person name="Sun H."/>
            <person name="Tritt A."/>
            <person name="Yoshinaga Y."/>
            <person name="Zwiers L.-H."/>
            <person name="Turgeon B."/>
            <person name="Goodwin S."/>
            <person name="Spatafora J."/>
            <person name="Crous P."/>
            <person name="Grigoriev I."/>
        </authorList>
    </citation>
    <scope>NUCLEOTIDE SEQUENCE</scope>
    <source>
        <strain evidence="1">CBS 121739</strain>
    </source>
</reference>
<dbReference type="OrthoDB" id="4585232at2759"/>
<dbReference type="Proteomes" id="UP000799437">
    <property type="component" value="Unassembled WGS sequence"/>
</dbReference>
<evidence type="ECO:0000313" key="2">
    <source>
        <dbReference type="Proteomes" id="UP000799437"/>
    </source>
</evidence>
<dbReference type="AlphaFoldDB" id="A0A6A6WCE1"/>
<accession>A0A6A6WCE1</accession>
<proteinExistence type="predicted"/>
<gene>
    <name evidence="1" type="ORF">EJ05DRAFT_474373</name>
</gene>
<dbReference type="EMBL" id="ML996568">
    <property type="protein sequence ID" value="KAF2760498.1"/>
    <property type="molecule type" value="Genomic_DNA"/>
</dbReference>
<evidence type="ECO:0000313" key="1">
    <source>
        <dbReference type="EMBL" id="KAF2760498.1"/>
    </source>
</evidence>